<reference evidence="1 2" key="1">
    <citation type="journal article" date="2018" name="PLoS Genet.">
        <title>Population sequencing reveals clonal diversity and ancestral inbreeding in the grapevine cultivar Chardonnay.</title>
        <authorList>
            <person name="Roach M.J."/>
            <person name="Johnson D.L."/>
            <person name="Bohlmann J."/>
            <person name="van Vuuren H.J."/>
            <person name="Jones S.J."/>
            <person name="Pretorius I.S."/>
            <person name="Schmidt S.A."/>
            <person name="Borneman A.R."/>
        </authorList>
    </citation>
    <scope>NUCLEOTIDE SEQUENCE [LARGE SCALE GENOMIC DNA]</scope>
    <source>
        <strain evidence="2">cv. Chardonnay</strain>
        <tissue evidence="1">Leaf</tissue>
    </source>
</reference>
<comment type="caution">
    <text evidence="1">The sequence shown here is derived from an EMBL/GenBank/DDBJ whole genome shotgun (WGS) entry which is preliminary data.</text>
</comment>
<gene>
    <name evidence="1" type="ORF">CK203_065946</name>
</gene>
<protein>
    <submittedName>
        <fullName evidence="1">Uncharacterized protein</fullName>
    </submittedName>
</protein>
<dbReference type="Proteomes" id="UP000288805">
    <property type="component" value="Unassembled WGS sequence"/>
</dbReference>
<organism evidence="1 2">
    <name type="scientific">Vitis vinifera</name>
    <name type="common">Grape</name>
    <dbReference type="NCBI Taxonomy" id="29760"/>
    <lineage>
        <taxon>Eukaryota</taxon>
        <taxon>Viridiplantae</taxon>
        <taxon>Streptophyta</taxon>
        <taxon>Embryophyta</taxon>
        <taxon>Tracheophyta</taxon>
        <taxon>Spermatophyta</taxon>
        <taxon>Magnoliopsida</taxon>
        <taxon>eudicotyledons</taxon>
        <taxon>Gunneridae</taxon>
        <taxon>Pentapetalae</taxon>
        <taxon>rosids</taxon>
        <taxon>Vitales</taxon>
        <taxon>Vitaceae</taxon>
        <taxon>Viteae</taxon>
        <taxon>Vitis</taxon>
    </lineage>
</organism>
<name>A0A438FXE4_VITVI</name>
<evidence type="ECO:0000313" key="2">
    <source>
        <dbReference type="Proteomes" id="UP000288805"/>
    </source>
</evidence>
<evidence type="ECO:0000313" key="1">
    <source>
        <dbReference type="EMBL" id="RVW64642.1"/>
    </source>
</evidence>
<sequence length="80" mass="9368">MVKHVILPVELEYKALVGIKKLNMDLSSVGLKRFLDLNEMEELRNDAYINSTIVKEKLKRWHDQLISRKDFKKGKKSLAL</sequence>
<dbReference type="AlphaFoldDB" id="A0A438FXE4"/>
<accession>A0A438FXE4</accession>
<dbReference type="EMBL" id="QGNW01000717">
    <property type="protein sequence ID" value="RVW64642.1"/>
    <property type="molecule type" value="Genomic_DNA"/>
</dbReference>
<proteinExistence type="predicted"/>